<name>A0A1G7H1S9_9BACT</name>
<dbReference type="InterPro" id="IPR051317">
    <property type="entry name" value="Gfo/Idh/MocA_oxidoreduct"/>
</dbReference>
<evidence type="ECO:0000313" key="4">
    <source>
        <dbReference type="Proteomes" id="UP000182427"/>
    </source>
</evidence>
<reference evidence="3 4" key="1">
    <citation type="submission" date="2016-10" db="EMBL/GenBank/DDBJ databases">
        <authorList>
            <person name="de Groot N.N."/>
        </authorList>
    </citation>
    <scope>NUCLEOTIDE SEQUENCE [LARGE SCALE GENOMIC DNA]</scope>
    <source>
        <strain evidence="3 4">GAS232</strain>
    </source>
</reference>
<evidence type="ECO:0000259" key="1">
    <source>
        <dbReference type="Pfam" id="PF01408"/>
    </source>
</evidence>
<feature type="domain" description="Gfo/Idh/MocA-like oxidoreductase N-terminal" evidence="1">
    <location>
        <begin position="9"/>
        <end position="134"/>
    </location>
</feature>
<dbReference type="PANTHER" id="PTHR43708:SF3">
    <property type="entry name" value="OXIDOREDUCTASE"/>
    <property type="match status" value="1"/>
</dbReference>
<dbReference type="PANTHER" id="PTHR43708">
    <property type="entry name" value="CONSERVED EXPRESSED OXIDOREDUCTASE (EUROFUNG)"/>
    <property type="match status" value="1"/>
</dbReference>
<evidence type="ECO:0000313" key="3">
    <source>
        <dbReference type="EMBL" id="SDE94263.1"/>
    </source>
</evidence>
<dbReference type="Gene3D" id="3.30.360.10">
    <property type="entry name" value="Dihydrodipicolinate Reductase, domain 2"/>
    <property type="match status" value="1"/>
</dbReference>
<dbReference type="Proteomes" id="UP000182427">
    <property type="component" value="Chromosome I"/>
</dbReference>
<keyword evidence="4" id="KW-1185">Reference proteome</keyword>
<dbReference type="AlphaFoldDB" id="A0A1G7H1S9"/>
<dbReference type="RefSeq" id="WP_083344089.1">
    <property type="nucleotide sequence ID" value="NZ_LT629690.1"/>
</dbReference>
<dbReference type="Gene3D" id="3.40.50.720">
    <property type="entry name" value="NAD(P)-binding Rossmann-like Domain"/>
    <property type="match status" value="1"/>
</dbReference>
<dbReference type="InterPro" id="IPR055170">
    <property type="entry name" value="GFO_IDH_MocA-like_dom"/>
</dbReference>
<dbReference type="GO" id="GO:0000166">
    <property type="term" value="F:nucleotide binding"/>
    <property type="evidence" value="ECO:0007669"/>
    <property type="project" value="InterPro"/>
</dbReference>
<dbReference type="EMBL" id="LT629690">
    <property type="protein sequence ID" value="SDE94263.1"/>
    <property type="molecule type" value="Genomic_DNA"/>
</dbReference>
<dbReference type="SUPFAM" id="SSF51735">
    <property type="entry name" value="NAD(P)-binding Rossmann-fold domains"/>
    <property type="match status" value="1"/>
</dbReference>
<sequence>MAKLQRRLRLGMVGGGPGAFIGAVHRMAARLDDRFELVAAALSSDPEKSKSFAKEIHVPRAYGSYQEMAEAEAKHPEPIDVVAIVTPNSTHYPVAKAFLTAGIPVMCDKPMTMTVDEAEDLASIVQKTGLTFGLTHTYSGYPMVRQMREMILDGALGKIRMINVAYVQGWLSTPVEQTGAKQAEWRTDPTKSGKGGALGDIATHAYHIALFTTGLKAESIAADVTTFVPGRRLDDNVQAMIRFEGGAKASLIASQIAAGIENDLTLRIHGELGSFEWHQENPNYLIHSPLNDAPRTITRGGPTAGPWAVFSTRVPSGHPEGYLEAFGQLYKDLAELLEAKLEGREPNPISTLLPDVQDGVRGMRFIDAVLASSENGSAWTKL</sequence>
<dbReference type="InterPro" id="IPR036291">
    <property type="entry name" value="NAD(P)-bd_dom_sf"/>
</dbReference>
<organism evidence="3 4">
    <name type="scientific">Terriglobus roseus</name>
    <dbReference type="NCBI Taxonomy" id="392734"/>
    <lineage>
        <taxon>Bacteria</taxon>
        <taxon>Pseudomonadati</taxon>
        <taxon>Acidobacteriota</taxon>
        <taxon>Terriglobia</taxon>
        <taxon>Terriglobales</taxon>
        <taxon>Acidobacteriaceae</taxon>
        <taxon>Terriglobus</taxon>
    </lineage>
</organism>
<dbReference type="Pfam" id="PF22725">
    <property type="entry name" value="GFO_IDH_MocA_C3"/>
    <property type="match status" value="1"/>
</dbReference>
<evidence type="ECO:0000259" key="2">
    <source>
        <dbReference type="Pfam" id="PF22725"/>
    </source>
</evidence>
<gene>
    <name evidence="3" type="ORF">SAMN05444167_0882</name>
</gene>
<dbReference type="InterPro" id="IPR000683">
    <property type="entry name" value="Gfo/Idh/MocA-like_OxRdtase_N"/>
</dbReference>
<feature type="domain" description="GFO/IDH/MocA-like oxidoreductase" evidence="2">
    <location>
        <begin position="144"/>
        <end position="276"/>
    </location>
</feature>
<dbReference type="SUPFAM" id="SSF55347">
    <property type="entry name" value="Glyceraldehyde-3-phosphate dehydrogenase-like, C-terminal domain"/>
    <property type="match status" value="1"/>
</dbReference>
<protein>
    <submittedName>
        <fullName evidence="3">Predicted dehydrogenase</fullName>
    </submittedName>
</protein>
<accession>A0A1G7H1S9</accession>
<dbReference type="Pfam" id="PF01408">
    <property type="entry name" value="GFO_IDH_MocA"/>
    <property type="match status" value="1"/>
</dbReference>
<proteinExistence type="predicted"/>